<reference evidence="3" key="1">
    <citation type="journal article" date="2022" name="J Environ Chem Eng">
        <title>Biodegradation of petroleum oil using a constructed nonpathogenic and heavy metal-tolerant bacterial consortium isolated from marine sponges.</title>
        <authorList>
            <person name="Dechsakulwatana C."/>
            <person name="Rungsihiranrut A."/>
            <person name="Muangchinda C."/>
            <person name="Ningthoujam R."/>
            <person name="Klankeo P."/>
            <person name="Pinyakong O."/>
        </authorList>
    </citation>
    <scope>NUCLEOTIDE SEQUENCE [LARGE SCALE GENOMIC DNA]</scope>
    <source>
        <strain evidence="3">MO2-4</strain>
    </source>
</reference>
<dbReference type="RefSeq" id="WP_317516744.1">
    <property type="nucleotide sequence ID" value="NZ_JAPTHD010000003.1"/>
</dbReference>
<protein>
    <recommendedName>
        <fullName evidence="1">DUF7684 domain-containing protein</fullName>
    </recommendedName>
</protein>
<feature type="domain" description="DUF7684" evidence="1">
    <location>
        <begin position="3"/>
        <end position="137"/>
    </location>
</feature>
<dbReference type="Pfam" id="PF24733">
    <property type="entry name" value="DUF7684"/>
    <property type="match status" value="1"/>
</dbReference>
<organism evidence="2 3">
    <name type="scientific">Sphingobium naphthae</name>
    <dbReference type="NCBI Taxonomy" id="1886786"/>
    <lineage>
        <taxon>Bacteria</taxon>
        <taxon>Pseudomonadati</taxon>
        <taxon>Pseudomonadota</taxon>
        <taxon>Alphaproteobacteria</taxon>
        <taxon>Sphingomonadales</taxon>
        <taxon>Sphingomonadaceae</taxon>
        <taxon>Sphingobium</taxon>
    </lineage>
</organism>
<keyword evidence="3" id="KW-1185">Reference proteome</keyword>
<dbReference type="EMBL" id="JAPTHD010000003">
    <property type="protein sequence ID" value="MDV5823882.1"/>
    <property type="molecule type" value="Genomic_DNA"/>
</dbReference>
<evidence type="ECO:0000259" key="1">
    <source>
        <dbReference type="Pfam" id="PF24733"/>
    </source>
</evidence>
<evidence type="ECO:0000313" key="2">
    <source>
        <dbReference type="EMBL" id="MDV5823882.1"/>
    </source>
</evidence>
<comment type="caution">
    <text evidence="2">The sequence shown here is derived from an EMBL/GenBank/DDBJ whole genome shotgun (WGS) entry which is preliminary data.</text>
</comment>
<gene>
    <name evidence="2" type="ORF">O0R41_09765</name>
</gene>
<name>A0ABU3ZWI4_9SPHN</name>
<dbReference type="Proteomes" id="UP001185984">
    <property type="component" value="Unassembled WGS sequence"/>
</dbReference>
<proteinExistence type="predicted"/>
<dbReference type="InterPro" id="IPR056101">
    <property type="entry name" value="DUF7684"/>
</dbReference>
<sequence length="144" mass="16684">MKLDYLHFSPDQPLPQVESRPHRAILIAESPVSQAWRDEVAAWLVQVGCLYFIAWGTDCEAWHDAVDWAVLQRFHFGEIPDDKFVMTTWHDEEPLSEALWFAGHCASHSEFELTETVIVHVSSHERRAELLALYRDSQHAENET</sequence>
<evidence type="ECO:0000313" key="3">
    <source>
        <dbReference type="Proteomes" id="UP001185984"/>
    </source>
</evidence>
<accession>A0ABU3ZWI4</accession>